<feature type="region of interest" description="Disordered" evidence="1">
    <location>
        <begin position="1"/>
        <end position="29"/>
    </location>
</feature>
<keyword evidence="3" id="KW-1185">Reference proteome</keyword>
<dbReference type="eggNOG" id="ENOG502R85I">
    <property type="taxonomic scope" value="Eukaryota"/>
</dbReference>
<proteinExistence type="predicted"/>
<accession>A0A0E0PQV5</accession>
<evidence type="ECO:0000256" key="1">
    <source>
        <dbReference type="SAM" id="MobiDB-lite"/>
    </source>
</evidence>
<feature type="compositionally biased region" description="Low complexity" evidence="1">
    <location>
        <begin position="93"/>
        <end position="102"/>
    </location>
</feature>
<protein>
    <submittedName>
        <fullName evidence="2">Uncharacterized protein</fullName>
    </submittedName>
</protein>
<dbReference type="Gramene" id="ORUFI05G26720.1">
    <property type="protein sequence ID" value="ORUFI05G26720.1"/>
    <property type="gene ID" value="ORUFI05G26720"/>
</dbReference>
<dbReference type="InterPro" id="IPR012438">
    <property type="entry name" value="DUF1639"/>
</dbReference>
<feature type="compositionally biased region" description="Low complexity" evidence="1">
    <location>
        <begin position="1"/>
        <end position="25"/>
    </location>
</feature>
<evidence type="ECO:0000313" key="2">
    <source>
        <dbReference type="EnsemblPlants" id="ORUFI05G26720.1"/>
    </source>
</evidence>
<reference evidence="3" key="1">
    <citation type="submission" date="2013-06" db="EMBL/GenBank/DDBJ databases">
        <authorList>
            <person name="Zhao Q."/>
        </authorList>
    </citation>
    <scope>NUCLEOTIDE SEQUENCE</scope>
    <source>
        <strain evidence="3">cv. W1943</strain>
    </source>
</reference>
<name>A0A0E0PQV5_ORYRU</name>
<dbReference type="HOGENOM" id="CLU_107436_0_0_1"/>
<feature type="region of interest" description="Disordered" evidence="1">
    <location>
        <begin position="72"/>
        <end position="123"/>
    </location>
</feature>
<evidence type="ECO:0000313" key="3">
    <source>
        <dbReference type="Proteomes" id="UP000008022"/>
    </source>
</evidence>
<dbReference type="EnsemblPlants" id="ORUFI05G26720.1">
    <property type="protein sequence ID" value="ORUFI05G26720.1"/>
    <property type="gene ID" value="ORUFI05G26720"/>
</dbReference>
<dbReference type="AlphaFoldDB" id="A0A0E0PQV5"/>
<dbReference type="PANTHER" id="PTHR33130">
    <property type="entry name" value="PUTATIVE (DUF1639)-RELATED"/>
    <property type="match status" value="1"/>
</dbReference>
<dbReference type="OMA" id="ERTTWRD"/>
<organism evidence="2 3">
    <name type="scientific">Oryza rufipogon</name>
    <name type="common">Brownbeard rice</name>
    <name type="synonym">Asian wild rice</name>
    <dbReference type="NCBI Taxonomy" id="4529"/>
    <lineage>
        <taxon>Eukaryota</taxon>
        <taxon>Viridiplantae</taxon>
        <taxon>Streptophyta</taxon>
        <taxon>Embryophyta</taxon>
        <taxon>Tracheophyta</taxon>
        <taxon>Spermatophyta</taxon>
        <taxon>Magnoliopsida</taxon>
        <taxon>Liliopsida</taxon>
        <taxon>Poales</taxon>
        <taxon>Poaceae</taxon>
        <taxon>BOP clade</taxon>
        <taxon>Oryzoideae</taxon>
        <taxon>Oryzeae</taxon>
        <taxon>Oryzinae</taxon>
        <taxon>Oryza</taxon>
    </lineage>
</organism>
<reference evidence="2" key="2">
    <citation type="submission" date="2015-06" db="UniProtKB">
        <authorList>
            <consortium name="EnsemblPlants"/>
        </authorList>
    </citation>
    <scope>IDENTIFICATION</scope>
</reference>
<dbReference type="PANTHER" id="PTHR33130:SF38">
    <property type="entry name" value="OS05G0551500 PROTEIN"/>
    <property type="match status" value="1"/>
</dbReference>
<dbReference type="STRING" id="4529.A0A0E0PQV5"/>
<dbReference type="Proteomes" id="UP000008022">
    <property type="component" value="Unassembled WGS sequence"/>
</dbReference>
<dbReference type="Pfam" id="PF07797">
    <property type="entry name" value="DUF1639"/>
    <property type="match status" value="1"/>
</dbReference>
<sequence length="235" mass="24891">MESSPAATVTPAAAAMSEAPAVAAPRPRDPGLFGSFDLPAAWGCRRPMAFCRDLDAAALVGSEPNAAAAAAAAGDAVEPKRNASRSPPKGGDAPVAAAAAQEAPRKQWNLRYRKGGRDGGEDALQNKKLWNMEAAGGGGGGGARASRGFSVELTRQEIDADFFAITGRKAPRKPAKRPRSVQRQVDSICPGNSLWEVSRDRYKVNERMKLPLAQVHNRTHDTQLFNCSCLGNILM</sequence>